<accession>A0A9Q0FX21</accession>
<dbReference type="InterPro" id="IPR013126">
    <property type="entry name" value="Hsp_70_fam"/>
</dbReference>
<reference evidence="3" key="2">
    <citation type="journal article" date="2023" name="Plants (Basel)">
        <title>Annotation of the Turnera subulata (Passifloraceae) Draft Genome Reveals the S-Locus Evolved after the Divergence of Turneroideae from Passifloroideae in a Stepwise Manner.</title>
        <authorList>
            <person name="Henning P.M."/>
            <person name="Roalson E.H."/>
            <person name="Mir W."/>
            <person name="McCubbin A.G."/>
            <person name="Shore J.S."/>
        </authorList>
    </citation>
    <scope>NUCLEOTIDE SEQUENCE</scope>
    <source>
        <strain evidence="3">F60SS</strain>
    </source>
</reference>
<reference evidence="3" key="1">
    <citation type="submission" date="2022-02" db="EMBL/GenBank/DDBJ databases">
        <authorList>
            <person name="Henning P.M."/>
            <person name="McCubbin A.G."/>
            <person name="Shore J.S."/>
        </authorList>
    </citation>
    <scope>NUCLEOTIDE SEQUENCE</scope>
    <source>
        <strain evidence="3">F60SS</strain>
        <tissue evidence="3">Leaves</tissue>
    </source>
</reference>
<dbReference type="Pfam" id="PF00012">
    <property type="entry name" value="HSP70"/>
    <property type="match status" value="1"/>
</dbReference>
<protein>
    <submittedName>
        <fullName evidence="3">Uncharacterized protein</fullName>
    </submittedName>
</protein>
<dbReference type="AlphaFoldDB" id="A0A9Q0FX21"/>
<sequence>MVREAEQYKAEDEEVKKKVEAKDAPENYAYNMRNTVKDEKFAGKLDPSGKQKIERQWRRPLSGWIGTNWKKLRSLRTSRSCWEACAILSLPRCTKVLVGMLQWEVRLRCQAVDMAMPALVGLQLDLRLRKSIKT</sequence>
<dbReference type="InterPro" id="IPR029048">
    <property type="entry name" value="HSP70_C_sf"/>
</dbReference>
<comment type="caution">
    <text evidence="3">The sequence shown here is derived from an EMBL/GenBank/DDBJ whole genome shotgun (WGS) entry which is preliminary data.</text>
</comment>
<name>A0A9Q0FX21_9ROSI</name>
<keyword evidence="2" id="KW-0067">ATP-binding</keyword>
<keyword evidence="1" id="KW-0547">Nucleotide-binding</keyword>
<dbReference type="Proteomes" id="UP001141552">
    <property type="component" value="Unassembled WGS sequence"/>
</dbReference>
<dbReference type="OrthoDB" id="3789372at2759"/>
<dbReference type="GO" id="GO:0140662">
    <property type="term" value="F:ATP-dependent protein folding chaperone"/>
    <property type="evidence" value="ECO:0007669"/>
    <property type="project" value="InterPro"/>
</dbReference>
<gene>
    <name evidence="3" type="ORF">Tsubulata_027845</name>
</gene>
<evidence type="ECO:0000313" key="4">
    <source>
        <dbReference type="Proteomes" id="UP001141552"/>
    </source>
</evidence>
<organism evidence="3 4">
    <name type="scientific">Turnera subulata</name>
    <dbReference type="NCBI Taxonomy" id="218843"/>
    <lineage>
        <taxon>Eukaryota</taxon>
        <taxon>Viridiplantae</taxon>
        <taxon>Streptophyta</taxon>
        <taxon>Embryophyta</taxon>
        <taxon>Tracheophyta</taxon>
        <taxon>Spermatophyta</taxon>
        <taxon>Magnoliopsida</taxon>
        <taxon>eudicotyledons</taxon>
        <taxon>Gunneridae</taxon>
        <taxon>Pentapetalae</taxon>
        <taxon>rosids</taxon>
        <taxon>fabids</taxon>
        <taxon>Malpighiales</taxon>
        <taxon>Passifloraceae</taxon>
        <taxon>Turnera</taxon>
    </lineage>
</organism>
<dbReference type="SUPFAM" id="SSF100934">
    <property type="entry name" value="Heat shock protein 70kD (HSP70), C-terminal subdomain"/>
    <property type="match status" value="1"/>
</dbReference>
<proteinExistence type="predicted"/>
<keyword evidence="4" id="KW-1185">Reference proteome</keyword>
<dbReference type="GO" id="GO:0005524">
    <property type="term" value="F:ATP binding"/>
    <property type="evidence" value="ECO:0007669"/>
    <property type="project" value="UniProtKB-KW"/>
</dbReference>
<dbReference type="Gene3D" id="1.20.1270.10">
    <property type="match status" value="1"/>
</dbReference>
<dbReference type="EMBL" id="JAKUCV010003596">
    <property type="protein sequence ID" value="KAJ4838299.1"/>
    <property type="molecule type" value="Genomic_DNA"/>
</dbReference>
<evidence type="ECO:0000313" key="3">
    <source>
        <dbReference type="EMBL" id="KAJ4838299.1"/>
    </source>
</evidence>
<evidence type="ECO:0000256" key="2">
    <source>
        <dbReference type="ARBA" id="ARBA00022840"/>
    </source>
</evidence>
<evidence type="ECO:0000256" key="1">
    <source>
        <dbReference type="ARBA" id="ARBA00022741"/>
    </source>
</evidence>